<sequence length="234" mass="26110">MCAKGLLQHPNRTILYLDTKGDFDPAHLHWLLENEFQNEPNSELTASCLRRIRVVSVPTIDLLTETLVRTRILLACKLEPGCSNGHDQSSGDLSPRMFFENMIMIVVDSLATPFVPYMGPLPQLAKSQLSVVSFELSRIANVLHCAVLVVNHSRSSKLADQKGFTEERRNLGCLGFSWAAVPHKRLVLTLSNERAPNSERKLHVLIKLSKDANSQIPCPCEDTTFSSCIVKFPS</sequence>
<dbReference type="Proteomes" id="UP000728185">
    <property type="component" value="Unassembled WGS sequence"/>
</dbReference>
<dbReference type="InterPro" id="IPR051988">
    <property type="entry name" value="HRR_RAD51_Paralog"/>
</dbReference>
<dbReference type="PANTHER" id="PTHR46457">
    <property type="entry name" value="DNA REPAIR PROTEIN RAD51 HOMOLOG 4"/>
    <property type="match status" value="1"/>
</dbReference>
<evidence type="ECO:0008006" key="5">
    <source>
        <dbReference type="Google" id="ProtNLM"/>
    </source>
</evidence>
<dbReference type="Gene3D" id="3.40.50.300">
    <property type="entry name" value="P-loop containing nucleotide triphosphate hydrolases"/>
    <property type="match status" value="1"/>
</dbReference>
<evidence type="ECO:0000256" key="1">
    <source>
        <dbReference type="ARBA" id="ARBA00004123"/>
    </source>
</evidence>
<proteinExistence type="predicted"/>
<accession>A0A8E0S1D6</accession>
<dbReference type="GO" id="GO:0033063">
    <property type="term" value="C:Rad51B-Rad51C-Rad51D-XRCC2 complex"/>
    <property type="evidence" value="ECO:0007669"/>
    <property type="project" value="TreeGrafter"/>
</dbReference>
<dbReference type="EMBL" id="LUCM01004757">
    <property type="protein sequence ID" value="KAA0193846.1"/>
    <property type="molecule type" value="Genomic_DNA"/>
</dbReference>
<gene>
    <name evidence="3" type="ORF">FBUS_04861</name>
</gene>
<comment type="caution">
    <text evidence="3">The sequence shown here is derived from an EMBL/GenBank/DDBJ whole genome shotgun (WGS) entry which is preliminary data.</text>
</comment>
<dbReference type="GO" id="GO:0042148">
    <property type="term" value="P:DNA strand invasion"/>
    <property type="evidence" value="ECO:0007669"/>
    <property type="project" value="TreeGrafter"/>
</dbReference>
<dbReference type="AlphaFoldDB" id="A0A8E0S1D6"/>
<dbReference type="GO" id="GO:0005815">
    <property type="term" value="C:microtubule organizing center"/>
    <property type="evidence" value="ECO:0007669"/>
    <property type="project" value="TreeGrafter"/>
</dbReference>
<dbReference type="GO" id="GO:0000724">
    <property type="term" value="P:double-strand break repair via homologous recombination"/>
    <property type="evidence" value="ECO:0007669"/>
    <property type="project" value="TreeGrafter"/>
</dbReference>
<dbReference type="OrthoDB" id="336321at2759"/>
<dbReference type="GO" id="GO:0007131">
    <property type="term" value="P:reciprocal meiotic recombination"/>
    <property type="evidence" value="ECO:0007669"/>
    <property type="project" value="TreeGrafter"/>
</dbReference>
<evidence type="ECO:0000313" key="4">
    <source>
        <dbReference type="Proteomes" id="UP000728185"/>
    </source>
</evidence>
<evidence type="ECO:0000256" key="2">
    <source>
        <dbReference type="ARBA" id="ARBA00023242"/>
    </source>
</evidence>
<dbReference type="GO" id="GO:0008094">
    <property type="term" value="F:ATP-dependent activity, acting on DNA"/>
    <property type="evidence" value="ECO:0007669"/>
    <property type="project" value="TreeGrafter"/>
</dbReference>
<dbReference type="GO" id="GO:0000400">
    <property type="term" value="F:four-way junction DNA binding"/>
    <property type="evidence" value="ECO:0007669"/>
    <property type="project" value="TreeGrafter"/>
</dbReference>
<dbReference type="InterPro" id="IPR027417">
    <property type="entry name" value="P-loop_NTPase"/>
</dbReference>
<dbReference type="PANTHER" id="PTHR46457:SF1">
    <property type="entry name" value="DNA REPAIR PROTEIN RAD51 HOMOLOG 4"/>
    <property type="match status" value="1"/>
</dbReference>
<protein>
    <recommendedName>
        <fullName evidence="5">RecA family profile 1 domain-containing protein</fullName>
    </recommendedName>
</protein>
<dbReference type="GO" id="GO:0000723">
    <property type="term" value="P:telomere maintenance"/>
    <property type="evidence" value="ECO:0007669"/>
    <property type="project" value="TreeGrafter"/>
</dbReference>
<dbReference type="GO" id="GO:0005657">
    <property type="term" value="C:replication fork"/>
    <property type="evidence" value="ECO:0007669"/>
    <property type="project" value="TreeGrafter"/>
</dbReference>
<keyword evidence="4" id="KW-1185">Reference proteome</keyword>
<keyword evidence="2" id="KW-0539">Nucleus</keyword>
<dbReference type="GO" id="GO:0003697">
    <property type="term" value="F:single-stranded DNA binding"/>
    <property type="evidence" value="ECO:0007669"/>
    <property type="project" value="TreeGrafter"/>
</dbReference>
<evidence type="ECO:0000313" key="3">
    <source>
        <dbReference type="EMBL" id="KAA0193846.1"/>
    </source>
</evidence>
<reference evidence="3" key="1">
    <citation type="submission" date="2019-05" db="EMBL/GenBank/DDBJ databases">
        <title>Annotation for the trematode Fasciolopsis buski.</title>
        <authorList>
            <person name="Choi Y.-J."/>
        </authorList>
    </citation>
    <scope>NUCLEOTIDE SEQUENCE</scope>
    <source>
        <strain evidence="3">HT</strain>
        <tissue evidence="3">Whole worm</tissue>
    </source>
</reference>
<comment type="subcellular location">
    <subcellularLocation>
        <location evidence="1">Nucleus</location>
    </subcellularLocation>
</comment>
<name>A0A8E0S1D6_9TREM</name>
<organism evidence="3 4">
    <name type="scientific">Fasciolopsis buskii</name>
    <dbReference type="NCBI Taxonomy" id="27845"/>
    <lineage>
        <taxon>Eukaryota</taxon>
        <taxon>Metazoa</taxon>
        <taxon>Spiralia</taxon>
        <taxon>Lophotrochozoa</taxon>
        <taxon>Platyhelminthes</taxon>
        <taxon>Trematoda</taxon>
        <taxon>Digenea</taxon>
        <taxon>Plagiorchiida</taxon>
        <taxon>Echinostomata</taxon>
        <taxon>Echinostomatoidea</taxon>
        <taxon>Fasciolidae</taxon>
        <taxon>Fasciolopsis</taxon>
    </lineage>
</organism>